<evidence type="ECO:0000313" key="1">
    <source>
        <dbReference type="EMBL" id="MCQ8835915.1"/>
    </source>
</evidence>
<organism evidence="1 2">
    <name type="scientific">Streptomyces malaysiensis subsp. samsunensis</name>
    <dbReference type="NCBI Taxonomy" id="459658"/>
    <lineage>
        <taxon>Bacteria</taxon>
        <taxon>Bacillati</taxon>
        <taxon>Actinomycetota</taxon>
        <taxon>Actinomycetes</taxon>
        <taxon>Kitasatosporales</taxon>
        <taxon>Streptomycetaceae</taxon>
        <taxon>Streptomyces</taxon>
        <taxon>Streptomyces violaceusniger group</taxon>
    </lineage>
</organism>
<dbReference type="Proteomes" id="UP001142400">
    <property type="component" value="Unassembled WGS sequence"/>
</dbReference>
<evidence type="ECO:0000313" key="2">
    <source>
        <dbReference type="Proteomes" id="UP001142400"/>
    </source>
</evidence>
<protein>
    <submittedName>
        <fullName evidence="1">Uncharacterized protein</fullName>
    </submittedName>
</protein>
<proteinExistence type="predicted"/>
<name>A0A9X2M6Y9_STRMQ</name>
<dbReference type="EMBL" id="JANIIC010000096">
    <property type="protein sequence ID" value="MCQ8835915.1"/>
    <property type="molecule type" value="Genomic_DNA"/>
</dbReference>
<accession>A0A9X2M6Y9</accession>
<sequence length="64" mass="6723">MRILAVEAGFSHQLGRTSASSGELTAVTAQDSGGRLVDIVIQVRPDDEATTGRADATRLSHRAC</sequence>
<comment type="caution">
    <text evidence="1">The sequence shown here is derived from an EMBL/GenBank/DDBJ whole genome shotgun (WGS) entry which is preliminary data.</text>
</comment>
<dbReference type="RefSeq" id="WP_257636009.1">
    <property type="nucleotide sequence ID" value="NZ_JANIIC010000096.1"/>
</dbReference>
<dbReference type="AlphaFoldDB" id="A0A9X2M6Y9"/>
<reference evidence="1" key="1">
    <citation type="submission" date="2022-06" db="EMBL/GenBank/DDBJ databases">
        <title>WGS of actinobacteria.</title>
        <authorList>
            <person name="Thawai C."/>
        </authorList>
    </citation>
    <scope>NUCLEOTIDE SEQUENCE</scope>
    <source>
        <strain evidence="1">DSM 42010</strain>
    </source>
</reference>
<gene>
    <name evidence="1" type="ORF">NQU54_44605</name>
</gene>
<keyword evidence="2" id="KW-1185">Reference proteome</keyword>